<dbReference type="EMBL" id="CM001222">
    <property type="protein sequence ID" value="AES75549.1"/>
    <property type="molecule type" value="Genomic_DNA"/>
</dbReference>
<evidence type="ECO:0000313" key="1">
    <source>
        <dbReference type="EMBL" id="AES75549.1"/>
    </source>
</evidence>
<reference evidence="2" key="3">
    <citation type="submission" date="2015-04" db="UniProtKB">
        <authorList>
            <consortium name="EnsemblPlants"/>
        </authorList>
    </citation>
    <scope>IDENTIFICATION</scope>
    <source>
        <strain evidence="2">cv. Jemalong A17</strain>
    </source>
</reference>
<dbReference type="InterPro" id="IPR052929">
    <property type="entry name" value="RNase_H-like_EbsB-rel"/>
</dbReference>
<dbReference type="AlphaFoldDB" id="G7KKL3"/>
<name>G7KKL3_MEDTR</name>
<gene>
    <name evidence="1" type="ordered locus">MTR_6g046670</name>
</gene>
<dbReference type="OMA" id="DFLWSQV"/>
<dbReference type="Proteomes" id="UP000002051">
    <property type="component" value="Chromosome 6"/>
</dbReference>
<reference evidence="1 3" key="1">
    <citation type="journal article" date="2011" name="Nature">
        <title>The Medicago genome provides insight into the evolution of rhizobial symbioses.</title>
        <authorList>
            <person name="Young N.D."/>
            <person name="Debelle F."/>
            <person name="Oldroyd G.E."/>
            <person name="Geurts R."/>
            <person name="Cannon S.B."/>
            <person name="Udvardi M.K."/>
            <person name="Benedito V.A."/>
            <person name="Mayer K.F."/>
            <person name="Gouzy J."/>
            <person name="Schoof H."/>
            <person name="Van de Peer Y."/>
            <person name="Proost S."/>
            <person name="Cook D.R."/>
            <person name="Meyers B.C."/>
            <person name="Spannagl M."/>
            <person name="Cheung F."/>
            <person name="De Mita S."/>
            <person name="Krishnakumar V."/>
            <person name="Gundlach H."/>
            <person name="Zhou S."/>
            <person name="Mudge J."/>
            <person name="Bharti A.K."/>
            <person name="Murray J.D."/>
            <person name="Naoumkina M.A."/>
            <person name="Rosen B."/>
            <person name="Silverstein K.A."/>
            <person name="Tang H."/>
            <person name="Rombauts S."/>
            <person name="Zhao P.X."/>
            <person name="Zhou P."/>
            <person name="Barbe V."/>
            <person name="Bardou P."/>
            <person name="Bechner M."/>
            <person name="Bellec A."/>
            <person name="Berger A."/>
            <person name="Berges H."/>
            <person name="Bidwell S."/>
            <person name="Bisseling T."/>
            <person name="Choisne N."/>
            <person name="Couloux A."/>
            <person name="Denny R."/>
            <person name="Deshpande S."/>
            <person name="Dai X."/>
            <person name="Doyle J.J."/>
            <person name="Dudez A.M."/>
            <person name="Farmer A.D."/>
            <person name="Fouteau S."/>
            <person name="Franken C."/>
            <person name="Gibelin C."/>
            <person name="Gish J."/>
            <person name="Goldstein S."/>
            <person name="Gonzalez A.J."/>
            <person name="Green P.J."/>
            <person name="Hallab A."/>
            <person name="Hartog M."/>
            <person name="Hua A."/>
            <person name="Humphray S.J."/>
            <person name="Jeong D.H."/>
            <person name="Jing Y."/>
            <person name="Jocker A."/>
            <person name="Kenton S.M."/>
            <person name="Kim D.J."/>
            <person name="Klee K."/>
            <person name="Lai H."/>
            <person name="Lang C."/>
            <person name="Lin S."/>
            <person name="Macmil S.L."/>
            <person name="Magdelenat G."/>
            <person name="Matthews L."/>
            <person name="McCorrison J."/>
            <person name="Monaghan E.L."/>
            <person name="Mun J.H."/>
            <person name="Najar F.Z."/>
            <person name="Nicholson C."/>
            <person name="Noirot C."/>
            <person name="O'Bleness M."/>
            <person name="Paule C.R."/>
            <person name="Poulain J."/>
            <person name="Prion F."/>
            <person name="Qin B."/>
            <person name="Qu C."/>
            <person name="Retzel E.F."/>
            <person name="Riddle C."/>
            <person name="Sallet E."/>
            <person name="Samain S."/>
            <person name="Samson N."/>
            <person name="Sanders I."/>
            <person name="Saurat O."/>
            <person name="Scarpelli C."/>
            <person name="Schiex T."/>
            <person name="Segurens B."/>
            <person name="Severin A.J."/>
            <person name="Sherrier D.J."/>
            <person name="Shi R."/>
            <person name="Sims S."/>
            <person name="Singer S.R."/>
            <person name="Sinharoy S."/>
            <person name="Sterck L."/>
            <person name="Viollet A."/>
            <person name="Wang B.B."/>
            <person name="Wang K."/>
            <person name="Wang M."/>
            <person name="Wang X."/>
            <person name="Warfsmann J."/>
            <person name="Weissenbach J."/>
            <person name="White D.D."/>
            <person name="White J.D."/>
            <person name="Wiley G.B."/>
            <person name="Wincker P."/>
            <person name="Xing Y."/>
            <person name="Yang L."/>
            <person name="Yao Z."/>
            <person name="Ying F."/>
            <person name="Zhai J."/>
            <person name="Zhou L."/>
            <person name="Zuber A."/>
            <person name="Denarie J."/>
            <person name="Dixon R.A."/>
            <person name="May G.D."/>
            <person name="Schwartz D.C."/>
            <person name="Rogers J."/>
            <person name="Quetier F."/>
            <person name="Town C.D."/>
            <person name="Roe B.A."/>
        </authorList>
    </citation>
    <scope>NUCLEOTIDE SEQUENCE [LARGE SCALE GENOMIC DNA]</scope>
    <source>
        <strain evidence="1">A17</strain>
        <strain evidence="2 3">cv. Jemalong A17</strain>
    </source>
</reference>
<keyword evidence="3" id="KW-1185">Reference proteome</keyword>
<protein>
    <recommendedName>
        <fullName evidence="4">RNase H type-1 domain-containing protein</fullName>
    </recommendedName>
</protein>
<dbReference type="EnsemblPlants" id="AES75549">
    <property type="protein sequence ID" value="AES75549"/>
    <property type="gene ID" value="MTR_6g046670"/>
</dbReference>
<dbReference type="HOGENOM" id="CLU_121150_0_0_1"/>
<reference evidence="1 3" key="2">
    <citation type="journal article" date="2014" name="BMC Genomics">
        <title>An improved genome release (version Mt4.0) for the model legume Medicago truncatula.</title>
        <authorList>
            <person name="Tang H."/>
            <person name="Krishnakumar V."/>
            <person name="Bidwell S."/>
            <person name="Rosen B."/>
            <person name="Chan A."/>
            <person name="Zhou S."/>
            <person name="Gentzbittel L."/>
            <person name="Childs K.L."/>
            <person name="Yandell M."/>
            <person name="Gundlach H."/>
            <person name="Mayer K.F."/>
            <person name="Schwartz D.C."/>
            <person name="Town C.D."/>
        </authorList>
    </citation>
    <scope>GENOME REANNOTATION</scope>
    <source>
        <strain evidence="2 3">cv. Jemalong A17</strain>
    </source>
</reference>
<sequence>MVVCRIASVSWTKVWNRTGLWGSVQHVLSNKASTTIWKHRNLRVWDDVTKKSATVIERAKNMVGDWQLANAPYVLAYVSTHQPTITIDMGASTSHQHNRIRWQPPMLGRHKCNIDAAFSSYLNCTGNGICVRDSEGTFVLAKTITYPCTVSVDVGEALVLHSALQWLSDMHFGNVDCRERKWKQRGKGLERRGT</sequence>
<proteinExistence type="predicted"/>
<evidence type="ECO:0000313" key="2">
    <source>
        <dbReference type="EnsemblPlants" id="AES75549"/>
    </source>
</evidence>
<dbReference type="PANTHER" id="PTHR47074:SF48">
    <property type="entry name" value="POLYNUCLEOTIDYL TRANSFERASE, RIBONUCLEASE H-LIKE SUPERFAMILY PROTEIN"/>
    <property type="match status" value="1"/>
</dbReference>
<evidence type="ECO:0008006" key="4">
    <source>
        <dbReference type="Google" id="ProtNLM"/>
    </source>
</evidence>
<accession>G7KKL3</accession>
<dbReference type="PANTHER" id="PTHR47074">
    <property type="entry name" value="BNAC02G40300D PROTEIN"/>
    <property type="match status" value="1"/>
</dbReference>
<dbReference type="STRING" id="3880.G7KKL3"/>
<evidence type="ECO:0000313" key="3">
    <source>
        <dbReference type="Proteomes" id="UP000002051"/>
    </source>
</evidence>
<dbReference type="PaxDb" id="3880-AES75549"/>
<organism evidence="1 3">
    <name type="scientific">Medicago truncatula</name>
    <name type="common">Barrel medic</name>
    <name type="synonym">Medicago tribuloides</name>
    <dbReference type="NCBI Taxonomy" id="3880"/>
    <lineage>
        <taxon>Eukaryota</taxon>
        <taxon>Viridiplantae</taxon>
        <taxon>Streptophyta</taxon>
        <taxon>Embryophyta</taxon>
        <taxon>Tracheophyta</taxon>
        <taxon>Spermatophyta</taxon>
        <taxon>Magnoliopsida</taxon>
        <taxon>eudicotyledons</taxon>
        <taxon>Gunneridae</taxon>
        <taxon>Pentapetalae</taxon>
        <taxon>rosids</taxon>
        <taxon>fabids</taxon>
        <taxon>Fabales</taxon>
        <taxon>Fabaceae</taxon>
        <taxon>Papilionoideae</taxon>
        <taxon>50 kb inversion clade</taxon>
        <taxon>NPAAA clade</taxon>
        <taxon>Hologalegina</taxon>
        <taxon>IRL clade</taxon>
        <taxon>Trifolieae</taxon>
        <taxon>Medicago</taxon>
    </lineage>
</organism>